<comment type="caution">
    <text evidence="1">The sequence shown here is derived from an EMBL/GenBank/DDBJ whole genome shotgun (WGS) entry which is preliminary data.</text>
</comment>
<sequence length="333" mass="34885">MNTKIKVTIAGLGLILLAGLFTETQPTVKKAGDVAHVGILQFTAHPALDAINKGILTELEAEGYKPGKNLEITQLNAQGDQSNLQTMATKLSSQHNDVNVGIATPAAVPLANTIKDDPVVFAASTNPVGAKLVKSMKVPGGNVTGVSDQAPLPAQLALMKSFVPSLKTLGIIYTSSDDAASTEAKRMDALAKKAGLATKMYTISSSNDLNQTAQQLVANKQVQAVFVPTDNTIAGAFSTLLKQANEAGVPIFPTVDTMVASGGVAAVSINQTELGRMTGKQIVEILKGKAPKNMPVDFIKEGQVVVNDEQLKHLKMTVPTAYQDAKSVKSEGK</sequence>
<dbReference type="InterPro" id="IPR047776">
    <property type="entry name" value="ABC_SBP_TrpX-like"/>
</dbReference>
<dbReference type="EMBL" id="JAOZFE010000001">
    <property type="protein sequence ID" value="MCW0952641.1"/>
    <property type="molecule type" value="Genomic_DNA"/>
</dbReference>
<dbReference type="PANTHER" id="PTHR35271:SF1">
    <property type="entry name" value="ABC TRANSPORTER, SUBSTRATE-BINDING LIPOPROTEIN"/>
    <property type="match status" value="1"/>
</dbReference>
<dbReference type="InterPro" id="IPR007487">
    <property type="entry name" value="ABC_transpt-TYRBP-like"/>
</dbReference>
<organism evidence="1 2">
    <name type="scientific">Weissella ceti</name>
    <dbReference type="NCBI Taxonomy" id="759620"/>
    <lineage>
        <taxon>Bacteria</taxon>
        <taxon>Bacillati</taxon>
        <taxon>Bacillota</taxon>
        <taxon>Bacilli</taxon>
        <taxon>Lactobacillales</taxon>
        <taxon>Lactobacillaceae</taxon>
        <taxon>Weissella</taxon>
    </lineage>
</organism>
<dbReference type="Gene3D" id="3.40.50.2300">
    <property type="match status" value="2"/>
</dbReference>
<evidence type="ECO:0000313" key="1">
    <source>
        <dbReference type="EMBL" id="MCW0952641.1"/>
    </source>
</evidence>
<name>A0ABT3E2J0_9LACO</name>
<dbReference type="Proteomes" id="UP001526225">
    <property type="component" value="Unassembled WGS sequence"/>
</dbReference>
<dbReference type="NCBIfam" id="NF041285">
    <property type="entry name" value="ABC_SBP_TrpX"/>
    <property type="match status" value="1"/>
</dbReference>
<proteinExistence type="predicted"/>
<gene>
    <name evidence="1" type="ORF">OIT44_00935</name>
</gene>
<evidence type="ECO:0000313" key="2">
    <source>
        <dbReference type="Proteomes" id="UP001526225"/>
    </source>
</evidence>
<dbReference type="PANTHER" id="PTHR35271">
    <property type="entry name" value="ABC TRANSPORTER, SUBSTRATE-BINDING LIPOPROTEIN-RELATED"/>
    <property type="match status" value="1"/>
</dbReference>
<dbReference type="Pfam" id="PF04392">
    <property type="entry name" value="ABC_sub_bind"/>
    <property type="match status" value="1"/>
</dbReference>
<keyword evidence="2" id="KW-1185">Reference proteome</keyword>
<dbReference type="RefSeq" id="WP_213409252.1">
    <property type="nucleotide sequence ID" value="NZ_CP074441.1"/>
</dbReference>
<dbReference type="CDD" id="cd06325">
    <property type="entry name" value="PBP1_ABC_unchar_transporter"/>
    <property type="match status" value="1"/>
</dbReference>
<dbReference type="SUPFAM" id="SSF53822">
    <property type="entry name" value="Periplasmic binding protein-like I"/>
    <property type="match status" value="1"/>
</dbReference>
<reference evidence="1 2" key="1">
    <citation type="submission" date="2022-10" db="EMBL/GenBank/DDBJ databases">
        <title>Weissella fermenti sp. nov., isolated from fermented cabbage.</title>
        <authorList>
            <person name="Lee J.K."/>
            <person name="Baek J.H."/>
            <person name="Choi D.G."/>
            <person name="Kim J.M."/>
            <person name="Jeon C.O."/>
        </authorList>
    </citation>
    <scope>NUCLEOTIDE SEQUENCE [LARGE SCALE GENOMIC DNA]</scope>
    <source>
        <strain evidence="1 2">KACC 18534</strain>
    </source>
</reference>
<dbReference type="InterPro" id="IPR028082">
    <property type="entry name" value="Peripla_BP_I"/>
</dbReference>
<protein>
    <submittedName>
        <fullName evidence="1">ABC transporter substrate-binding protein</fullName>
    </submittedName>
</protein>
<accession>A0ABT3E2J0</accession>